<comment type="similarity">
    <text evidence="1">Belongs to the DNA mismatch repair MutL/HexB family.</text>
</comment>
<feature type="compositionally biased region" description="Polar residues" evidence="3">
    <location>
        <begin position="805"/>
        <end position="814"/>
    </location>
</feature>
<dbReference type="Gene3D" id="3.30.1370.100">
    <property type="entry name" value="MutL, C-terminal domain, regulatory subdomain"/>
    <property type="match status" value="1"/>
</dbReference>
<dbReference type="InterPro" id="IPR020568">
    <property type="entry name" value="Ribosomal_Su5_D2-typ_SF"/>
</dbReference>
<dbReference type="InterPro" id="IPR038973">
    <property type="entry name" value="MutL/Mlh/Pms-like"/>
</dbReference>
<evidence type="ECO:0000259" key="5">
    <source>
        <dbReference type="SMART" id="SM01340"/>
    </source>
</evidence>
<evidence type="ECO:0008006" key="7">
    <source>
        <dbReference type="Google" id="ProtNLM"/>
    </source>
</evidence>
<evidence type="ECO:0000313" key="6">
    <source>
        <dbReference type="EMBL" id="CAD7602873.1"/>
    </source>
</evidence>
<dbReference type="GO" id="GO:0032389">
    <property type="term" value="C:MutLalpha complex"/>
    <property type="evidence" value="ECO:0007669"/>
    <property type="project" value="TreeGrafter"/>
</dbReference>
<sequence length="1214" mass="134574">MPGKLEFRMISDTLYTQKVTLSSQKDGARSVVLNLATAVKELVENSLDAGATSIDVRLKEFGSELIEVTDNGCGVEEHNFQGLTLKHHTSKLREFSDLTTVETFGFRGEALSSLCALSNLTIITCHKGASCGTKLEFDRKGLITSCRSHARQVGTTVILQNLFSCLPVRHKEFHRNLRREFSKMANLLYAYCLVSTGVNLLSGLHRSQVSCVSISCMLSGLHWNQVSCVPIFCTLTVWSPLESSELWSNLLYAYCLVSTGVKLSCVPIFCTLTVWSLLESISWTLTVWSPLESSELCSSLLYAYCLVSTGVKITCVNQNNKGGRTVVVTTQGSSSVRENIAAVFGTKQLQTILDLPKEPPEDEVLKELGAPPQMVGDKDLFQLEGCVSSCAHGAGRANLRQAVLLYQQPTLRADQGNVLRALVIGTARVIKLVNEVYHQFNKHQFPFAFINLKTSRHNVDVNVTPDKRQVFLDKERLILATVKACLLRIYEGVSSTLPLDNRANGTSPPTPEGLHTMLRQWGRDPATPLGRGLKRALQQTQGRNRGTPKQLCMSAFIKRSAVSPSDSLENTKSLANTSTTDIEENHTLQQESSADHLTNSLQQETSADHLINSLQQKTNADHLINSLQQESSADHLISLQQATSTDHIINSLQQKISADHHINDLQQEISADHHINGLQQETSADHLINGLQQETSADRLINGLQQETSAYRLINSLQQETSADHLINSLQQETNADHLINSLQQETSSNHLINKLQVPYSNGVKHKSYNGTAKIGIGQISETTMEHNLLLSNTTSLVRNEDKTISSTSESRLPQTAGKEHSSGAKVTHSFQLVPTTIVSNGDPAVIEEATGDSLNDESSVMESCGVWLMQEMESIEKLHMDETRGAHTVRPVSQVSVTLDGVRRLLESREKCRNRWTAAPLVNKFHAEINPSKNTAAEQELKKEISKDMFAKMSIVGQFNLGFIVVRLRADLFIIDQHASDEKYNFEKLQRDTVLRNQRLVIPQKLELTAVNEGILIENVEIFRNNGFDFLIDKEAESSRRVQLTAIPMSKNWHFGKEDIDELLFMLQSRVEPDVVVSPGFPSHHVPTIESEDHVRVQSVSQVRHDRHSFEPVGHAATGGPHGRNGSAMELSARQTNHEALGQPQPHSRLADTTFNYEALGQAQPHSRLANTAFNHEALGQAQPHSRLANTAFNHEALGQAQPQRLGQYFCKN</sequence>
<dbReference type="Pfam" id="PF08676">
    <property type="entry name" value="MutL_C"/>
    <property type="match status" value="1"/>
</dbReference>
<dbReference type="SUPFAM" id="SSF118116">
    <property type="entry name" value="DNA mismatch repair protein MutL"/>
    <property type="match status" value="1"/>
</dbReference>
<dbReference type="InterPro" id="IPR042121">
    <property type="entry name" value="MutL_C_regsub"/>
</dbReference>
<feature type="domain" description="DNA mismatch repair protein S5" evidence="5">
    <location>
        <begin position="340"/>
        <end position="491"/>
    </location>
</feature>
<dbReference type="Gene3D" id="3.30.565.10">
    <property type="entry name" value="Histidine kinase-like ATPase, C-terminal domain"/>
    <property type="match status" value="1"/>
</dbReference>
<evidence type="ECO:0000259" key="4">
    <source>
        <dbReference type="SMART" id="SM00853"/>
    </source>
</evidence>
<feature type="region of interest" description="Disordered" evidence="3">
    <location>
        <begin position="801"/>
        <end position="826"/>
    </location>
</feature>
<dbReference type="InterPro" id="IPR013507">
    <property type="entry name" value="DNA_mismatch_S5_2-like"/>
</dbReference>
<dbReference type="AlphaFoldDB" id="A0A7R9K3S1"/>
<dbReference type="GO" id="GO:0005524">
    <property type="term" value="F:ATP binding"/>
    <property type="evidence" value="ECO:0007669"/>
    <property type="project" value="InterPro"/>
</dbReference>
<dbReference type="CDD" id="cd16926">
    <property type="entry name" value="HATPase_MutL-MLH-PMS-like"/>
    <property type="match status" value="1"/>
</dbReference>
<keyword evidence="2" id="KW-0227">DNA damage</keyword>
<gene>
    <name evidence="6" type="ORF">TGEB3V08_LOCUS8528</name>
</gene>
<dbReference type="InterPro" id="IPR042120">
    <property type="entry name" value="MutL_C_dimsub"/>
</dbReference>
<dbReference type="Pfam" id="PF01119">
    <property type="entry name" value="DNA_mis_repair"/>
    <property type="match status" value="1"/>
</dbReference>
<dbReference type="SUPFAM" id="SSF55874">
    <property type="entry name" value="ATPase domain of HSP90 chaperone/DNA topoisomerase II/histidine kinase"/>
    <property type="match status" value="1"/>
</dbReference>
<dbReference type="InterPro" id="IPR014721">
    <property type="entry name" value="Ribsml_uS5_D2-typ_fold_subgr"/>
</dbReference>
<accession>A0A7R9K3S1</accession>
<protein>
    <recommendedName>
        <fullName evidence="7">Mismatch repair endonuclease PMS2</fullName>
    </recommendedName>
</protein>
<dbReference type="PANTHER" id="PTHR10073:SF52">
    <property type="entry name" value="MISMATCH REPAIR ENDONUCLEASE PMS2"/>
    <property type="match status" value="1"/>
</dbReference>
<dbReference type="Gene3D" id="3.30.230.10">
    <property type="match status" value="1"/>
</dbReference>
<dbReference type="GO" id="GO:0030983">
    <property type="term" value="F:mismatched DNA binding"/>
    <property type="evidence" value="ECO:0007669"/>
    <property type="project" value="InterPro"/>
</dbReference>
<dbReference type="GO" id="GO:0140664">
    <property type="term" value="F:ATP-dependent DNA damage sensor activity"/>
    <property type="evidence" value="ECO:0007669"/>
    <property type="project" value="InterPro"/>
</dbReference>
<proteinExistence type="inferred from homology"/>
<dbReference type="EMBL" id="OE843337">
    <property type="protein sequence ID" value="CAD7602873.1"/>
    <property type="molecule type" value="Genomic_DNA"/>
</dbReference>
<dbReference type="InterPro" id="IPR002099">
    <property type="entry name" value="MutL/Mlh/PMS"/>
</dbReference>
<dbReference type="NCBIfam" id="TIGR00585">
    <property type="entry name" value="mutl"/>
    <property type="match status" value="1"/>
</dbReference>
<evidence type="ECO:0000256" key="1">
    <source>
        <dbReference type="ARBA" id="ARBA00006082"/>
    </source>
</evidence>
<dbReference type="InterPro" id="IPR037198">
    <property type="entry name" value="MutL_C_sf"/>
</dbReference>
<dbReference type="CDD" id="cd03484">
    <property type="entry name" value="MutL_Trans_hPMS_2_like"/>
    <property type="match status" value="1"/>
</dbReference>
<dbReference type="SMART" id="SM00853">
    <property type="entry name" value="MutL_C"/>
    <property type="match status" value="1"/>
</dbReference>
<feature type="domain" description="MutL C-terminal dimerisation" evidence="4">
    <location>
        <begin position="956"/>
        <end position="1110"/>
    </location>
</feature>
<dbReference type="GO" id="GO:0006298">
    <property type="term" value="P:mismatch repair"/>
    <property type="evidence" value="ECO:0007669"/>
    <property type="project" value="InterPro"/>
</dbReference>
<dbReference type="PROSITE" id="PS00058">
    <property type="entry name" value="DNA_MISMATCH_REPAIR_1"/>
    <property type="match status" value="1"/>
</dbReference>
<dbReference type="Gene3D" id="3.30.1540.20">
    <property type="entry name" value="MutL, C-terminal domain, dimerisation subdomain"/>
    <property type="match status" value="1"/>
</dbReference>
<dbReference type="InterPro" id="IPR014762">
    <property type="entry name" value="DNA_mismatch_repair_CS"/>
</dbReference>
<organism evidence="6">
    <name type="scientific">Timema genevievae</name>
    <name type="common">Walking stick</name>
    <dbReference type="NCBI Taxonomy" id="629358"/>
    <lineage>
        <taxon>Eukaryota</taxon>
        <taxon>Metazoa</taxon>
        <taxon>Ecdysozoa</taxon>
        <taxon>Arthropoda</taxon>
        <taxon>Hexapoda</taxon>
        <taxon>Insecta</taxon>
        <taxon>Pterygota</taxon>
        <taxon>Neoptera</taxon>
        <taxon>Polyneoptera</taxon>
        <taxon>Phasmatodea</taxon>
        <taxon>Timematodea</taxon>
        <taxon>Timematoidea</taxon>
        <taxon>Timematidae</taxon>
        <taxon>Timema</taxon>
    </lineage>
</organism>
<dbReference type="Pfam" id="PF13589">
    <property type="entry name" value="HATPase_c_3"/>
    <property type="match status" value="1"/>
</dbReference>
<dbReference type="SUPFAM" id="SSF54211">
    <property type="entry name" value="Ribosomal protein S5 domain 2-like"/>
    <property type="match status" value="1"/>
</dbReference>
<name>A0A7R9K3S1_TIMGE</name>
<dbReference type="FunFam" id="3.30.565.10:FF:000014">
    <property type="entry name" value="Mismatch repair endonuclease pms1, putative"/>
    <property type="match status" value="1"/>
</dbReference>
<dbReference type="PANTHER" id="PTHR10073">
    <property type="entry name" value="DNA MISMATCH REPAIR PROTEIN MLH, PMS, MUTL"/>
    <property type="match status" value="1"/>
</dbReference>
<evidence type="ECO:0000256" key="3">
    <source>
        <dbReference type="SAM" id="MobiDB-lite"/>
    </source>
</evidence>
<dbReference type="InterPro" id="IPR014790">
    <property type="entry name" value="MutL_C"/>
</dbReference>
<evidence type="ECO:0000256" key="2">
    <source>
        <dbReference type="ARBA" id="ARBA00022763"/>
    </source>
</evidence>
<dbReference type="SMART" id="SM01340">
    <property type="entry name" value="DNA_mis_repair"/>
    <property type="match status" value="1"/>
</dbReference>
<reference evidence="6" key="1">
    <citation type="submission" date="2020-11" db="EMBL/GenBank/DDBJ databases">
        <authorList>
            <person name="Tran Van P."/>
        </authorList>
    </citation>
    <scope>NUCLEOTIDE SEQUENCE</scope>
</reference>
<dbReference type="GO" id="GO:0016887">
    <property type="term" value="F:ATP hydrolysis activity"/>
    <property type="evidence" value="ECO:0007669"/>
    <property type="project" value="InterPro"/>
</dbReference>
<dbReference type="InterPro" id="IPR036890">
    <property type="entry name" value="HATPase_C_sf"/>
</dbReference>